<name>A0A6J4MKI7_9HYPH</name>
<evidence type="ECO:0000313" key="1">
    <source>
        <dbReference type="EMBL" id="CAA9362225.1"/>
    </source>
</evidence>
<protein>
    <submittedName>
        <fullName evidence="1">Uncharacterized protein</fullName>
    </submittedName>
</protein>
<dbReference type="EMBL" id="CADCUC010000649">
    <property type="protein sequence ID" value="CAA9362225.1"/>
    <property type="molecule type" value="Genomic_DNA"/>
</dbReference>
<dbReference type="AlphaFoldDB" id="A0A6J4MKI7"/>
<organism evidence="1">
    <name type="scientific">uncultured Microvirga sp</name>
    <dbReference type="NCBI Taxonomy" id="412392"/>
    <lineage>
        <taxon>Bacteria</taxon>
        <taxon>Pseudomonadati</taxon>
        <taxon>Pseudomonadota</taxon>
        <taxon>Alphaproteobacteria</taxon>
        <taxon>Hyphomicrobiales</taxon>
        <taxon>Methylobacteriaceae</taxon>
        <taxon>Microvirga</taxon>
        <taxon>environmental samples</taxon>
    </lineage>
</organism>
<gene>
    <name evidence="1" type="ORF">AVDCRST_MAG90-3093</name>
</gene>
<sequence length="156" mass="17012">MREAAASLPRVASREEAERLVGDVMATMRDLEAVLEAETGALRIGRIREGLAHEVRKSELAGRYMRALETVKANAIALARLAPDAVDRLKRAHTGFNLTVEANQRVVATVRAVSENLIKTLSDEVNRATRPQTYAPGVPVAAYVGRSEPLVVSKRL</sequence>
<accession>A0A6J4MKI7</accession>
<proteinExistence type="predicted"/>
<reference evidence="1" key="1">
    <citation type="submission" date="2020-02" db="EMBL/GenBank/DDBJ databases">
        <authorList>
            <person name="Meier V. D."/>
        </authorList>
    </citation>
    <scope>NUCLEOTIDE SEQUENCE</scope>
    <source>
        <strain evidence="1">AVDCRST_MAG90</strain>
    </source>
</reference>